<dbReference type="STRING" id="1811193.A0O21_03350"/>
<feature type="region of interest" description="Disordered" evidence="3">
    <location>
        <begin position="232"/>
        <end position="255"/>
    </location>
</feature>
<dbReference type="InterPro" id="IPR027417">
    <property type="entry name" value="P-loop_NTPase"/>
</dbReference>
<dbReference type="Pfam" id="PF00005">
    <property type="entry name" value="ABC_tran"/>
    <property type="match status" value="2"/>
</dbReference>
<sequence length="505" mass="57960">MLQLNHLTIKHRRTAAVLVPDLTVSIQKGDKVALIGQEGVGKSTLLSYLFDPESIKEYADVHGQISHSFQNISYLPQQMPAAEQNKDCFSYLYNSKTDSFFDFNRCFQLANELGFDSTHFDSSQTIGSLSGGERLKLQLIKLFSTPSDLILLDEPANDLDLDSLEWLQNTIQQSQQTIIFISHDEHLLAKTANKIIHLEHHKKKKQALVHTKKSRYLDYVTDRQRQFAKENALAKKEKQERNKQLSKLRRSQSAVHHALNQTRNDIEGRLLAKKMKALKAQQKRFERENRQKGPAPYQTDTIHIDFQKLQPLPAGKKILCYEHELLSLPQTGKTIPINLTVYGQDKIVITGRNGIGKTCLLKHIYQELKEQKGTLSIGYMPQNYDEIWDGQETALEFCGRRHQKEQVLTYLSSLQFNYEDIYQPVNKLSGGQKAKLLLAQMLLNRYKILLLDEPTRSFSPTSQKSIRQVLKTYPGCIISVSHDRSYISHVPQISYQLTEKGLIKK</sequence>
<dbReference type="RefSeq" id="WP_067061256.1">
    <property type="nucleotide sequence ID" value="NZ_CP014699.1"/>
</dbReference>
<dbReference type="SUPFAM" id="SSF52540">
    <property type="entry name" value="P-loop containing nucleoside triphosphate hydrolases"/>
    <property type="match status" value="2"/>
</dbReference>
<evidence type="ECO:0000256" key="1">
    <source>
        <dbReference type="ARBA" id="ARBA00022741"/>
    </source>
</evidence>
<dbReference type="PROSITE" id="PS50893">
    <property type="entry name" value="ABC_TRANSPORTER_2"/>
    <property type="match status" value="1"/>
</dbReference>
<gene>
    <name evidence="5" type="ORF">A0O21_03350</name>
</gene>
<evidence type="ECO:0000259" key="4">
    <source>
        <dbReference type="PROSITE" id="PS50893"/>
    </source>
</evidence>
<feature type="domain" description="ABC transporter" evidence="4">
    <location>
        <begin position="2"/>
        <end position="225"/>
    </location>
</feature>
<evidence type="ECO:0000256" key="2">
    <source>
        <dbReference type="ARBA" id="ARBA00022840"/>
    </source>
</evidence>
<organism evidence="5 6">
    <name type="scientific">Streptococcus pantholopis</name>
    <dbReference type="NCBI Taxonomy" id="1811193"/>
    <lineage>
        <taxon>Bacteria</taxon>
        <taxon>Bacillati</taxon>
        <taxon>Bacillota</taxon>
        <taxon>Bacilli</taxon>
        <taxon>Lactobacillales</taxon>
        <taxon>Streptococcaceae</taxon>
        <taxon>Streptococcus</taxon>
    </lineage>
</organism>
<dbReference type="EMBL" id="CP014699">
    <property type="protein sequence ID" value="AND79128.1"/>
    <property type="molecule type" value="Genomic_DNA"/>
</dbReference>
<evidence type="ECO:0000313" key="5">
    <source>
        <dbReference type="EMBL" id="AND79128.1"/>
    </source>
</evidence>
<dbReference type="InterPro" id="IPR003593">
    <property type="entry name" value="AAA+_ATPase"/>
</dbReference>
<dbReference type="InterPro" id="IPR003439">
    <property type="entry name" value="ABC_transporter-like_ATP-bd"/>
</dbReference>
<dbReference type="GO" id="GO:0005524">
    <property type="term" value="F:ATP binding"/>
    <property type="evidence" value="ECO:0007669"/>
    <property type="project" value="UniProtKB-KW"/>
</dbReference>
<accession>A0A172Q6N6</accession>
<keyword evidence="6" id="KW-1185">Reference proteome</keyword>
<dbReference type="CDD" id="cd03221">
    <property type="entry name" value="ABCF_EF-3"/>
    <property type="match status" value="1"/>
</dbReference>
<dbReference type="InterPro" id="IPR051309">
    <property type="entry name" value="ABCF_ATPase"/>
</dbReference>
<dbReference type="AlphaFoldDB" id="A0A172Q6N6"/>
<reference evidence="6" key="2">
    <citation type="submission" date="2016-03" db="EMBL/GenBank/DDBJ databases">
        <title>Streptococcus antelopensis sp. nov., isolated from the feces of the Tibetan antelope (Pantholops hodgsonii) in Hoh Xil National Nature Reserve, Qinghai, China.</title>
        <authorList>
            <person name="Bai X."/>
        </authorList>
    </citation>
    <scope>NUCLEOTIDE SEQUENCE [LARGE SCALE GENOMIC DNA]</scope>
    <source>
        <strain evidence="6">TA 26</strain>
    </source>
</reference>
<evidence type="ECO:0000313" key="6">
    <source>
        <dbReference type="Proteomes" id="UP000077317"/>
    </source>
</evidence>
<evidence type="ECO:0000256" key="3">
    <source>
        <dbReference type="SAM" id="MobiDB-lite"/>
    </source>
</evidence>
<dbReference type="OrthoDB" id="9760950at2"/>
<dbReference type="Gene3D" id="3.40.50.300">
    <property type="entry name" value="P-loop containing nucleotide triphosphate hydrolases"/>
    <property type="match status" value="2"/>
</dbReference>
<keyword evidence="1" id="KW-0547">Nucleotide-binding</keyword>
<dbReference type="PANTHER" id="PTHR42855:SF2">
    <property type="entry name" value="DRUG RESISTANCE ABC TRANSPORTER,ATP-BINDING PROTEIN"/>
    <property type="match status" value="1"/>
</dbReference>
<feature type="compositionally biased region" description="Basic and acidic residues" evidence="3">
    <location>
        <begin position="232"/>
        <end position="243"/>
    </location>
</feature>
<dbReference type="PROSITE" id="PS00211">
    <property type="entry name" value="ABC_TRANSPORTER_1"/>
    <property type="match status" value="1"/>
</dbReference>
<dbReference type="GO" id="GO:0016887">
    <property type="term" value="F:ATP hydrolysis activity"/>
    <property type="evidence" value="ECO:0007669"/>
    <property type="project" value="InterPro"/>
</dbReference>
<reference evidence="5 6" key="1">
    <citation type="journal article" date="2016" name="Int. J. Syst. Evol. Microbiol.">
        <title>Streptococcuspantholopis sp. nov., isolated from faeces of the Tibetan antelope (Pantholops hodgsonii).</title>
        <authorList>
            <person name="Bai X."/>
            <person name="Xiong Y."/>
            <person name="Lu S."/>
            <person name="Jin D."/>
            <person name="Lai X."/>
            <person name="Yang J."/>
            <person name="Niu L."/>
            <person name="Hu S."/>
            <person name="Meng X."/>
            <person name="Pu J."/>
            <person name="Ye C."/>
            <person name="Xu J."/>
        </authorList>
    </citation>
    <scope>NUCLEOTIDE SEQUENCE [LARGE SCALE GENOMIC DNA]</scope>
    <source>
        <strain evidence="5 6">TA 26</strain>
    </source>
</reference>
<proteinExistence type="predicted"/>
<protein>
    <recommendedName>
        <fullName evidence="4">ABC transporter domain-containing protein</fullName>
    </recommendedName>
</protein>
<dbReference type="SMART" id="SM00382">
    <property type="entry name" value="AAA"/>
    <property type="match status" value="2"/>
</dbReference>
<keyword evidence="2" id="KW-0067">ATP-binding</keyword>
<dbReference type="KEGG" id="spat:A0O21_03350"/>
<dbReference type="PANTHER" id="PTHR42855">
    <property type="entry name" value="ABC TRANSPORTER ATP-BINDING SUBUNIT"/>
    <property type="match status" value="1"/>
</dbReference>
<name>A0A172Q6N6_9STRE</name>
<dbReference type="InterPro" id="IPR017871">
    <property type="entry name" value="ABC_transporter-like_CS"/>
</dbReference>
<dbReference type="Proteomes" id="UP000077317">
    <property type="component" value="Chromosome"/>
</dbReference>